<dbReference type="OrthoDB" id="1730117at2759"/>
<dbReference type="CDD" id="cd17491">
    <property type="entry name" value="MFS_MFSD12"/>
    <property type="match status" value="1"/>
</dbReference>
<feature type="transmembrane region" description="Helical" evidence="2">
    <location>
        <begin position="203"/>
        <end position="225"/>
    </location>
</feature>
<dbReference type="FunFam" id="1.20.1250.20:FF:000431">
    <property type="entry name" value="Predicted protein"/>
    <property type="match status" value="1"/>
</dbReference>
<comment type="similarity">
    <text evidence="1">Belongs to the major facilitator superfamily.</text>
</comment>
<reference evidence="3 4" key="1">
    <citation type="submission" date="2013-11" db="EMBL/GenBank/DDBJ databases">
        <title>The Genome Sequence of Phytophthora parasitica P1976.</title>
        <authorList>
            <consortium name="The Broad Institute Genomics Platform"/>
            <person name="Russ C."/>
            <person name="Tyler B."/>
            <person name="Panabieres F."/>
            <person name="Shan W."/>
            <person name="Tripathy S."/>
            <person name="Grunwald N."/>
            <person name="Machado M."/>
            <person name="Johnson C.S."/>
            <person name="Walker B."/>
            <person name="Young S."/>
            <person name="Zeng Q."/>
            <person name="Gargeya S."/>
            <person name="Fitzgerald M."/>
            <person name="Haas B."/>
            <person name="Abouelleil A."/>
            <person name="Allen A.W."/>
            <person name="Alvarado L."/>
            <person name="Arachchi H.M."/>
            <person name="Berlin A.M."/>
            <person name="Chapman S.B."/>
            <person name="Gainer-Dewar J."/>
            <person name="Goldberg J."/>
            <person name="Griggs A."/>
            <person name="Gujja S."/>
            <person name="Hansen M."/>
            <person name="Howarth C."/>
            <person name="Imamovic A."/>
            <person name="Ireland A."/>
            <person name="Larimer J."/>
            <person name="McCowan C."/>
            <person name="Murphy C."/>
            <person name="Pearson M."/>
            <person name="Poon T.W."/>
            <person name="Priest M."/>
            <person name="Roberts A."/>
            <person name="Saif S."/>
            <person name="Shea T."/>
            <person name="Sisk P."/>
            <person name="Sykes S."/>
            <person name="Wortman J."/>
            <person name="Nusbaum C."/>
            <person name="Birren B."/>
        </authorList>
    </citation>
    <scope>NUCLEOTIDE SEQUENCE [LARGE SCALE GENOMIC DNA]</scope>
    <source>
        <strain evidence="3 4">P1976</strain>
    </source>
</reference>
<dbReference type="GO" id="GO:0015293">
    <property type="term" value="F:symporter activity"/>
    <property type="evidence" value="ECO:0007669"/>
    <property type="project" value="InterPro"/>
</dbReference>
<keyword evidence="2" id="KW-1133">Transmembrane helix</keyword>
<protein>
    <recommendedName>
        <fullName evidence="5">Major facilitator superfamily (MFS) profile domain-containing protein</fullName>
    </recommendedName>
</protein>
<feature type="transmembrane region" description="Helical" evidence="2">
    <location>
        <begin position="355"/>
        <end position="376"/>
    </location>
</feature>
<evidence type="ECO:0008006" key="5">
    <source>
        <dbReference type="Google" id="ProtNLM"/>
    </source>
</evidence>
<dbReference type="InterPro" id="IPR039672">
    <property type="entry name" value="MFS_2"/>
</dbReference>
<dbReference type="Proteomes" id="UP000028582">
    <property type="component" value="Unassembled WGS sequence"/>
</dbReference>
<feature type="non-terminal residue" evidence="3">
    <location>
        <position position="1"/>
    </location>
</feature>
<dbReference type="AlphaFoldDB" id="A0A080ZYL5"/>
<feature type="transmembrane region" description="Helical" evidence="2">
    <location>
        <begin position="413"/>
        <end position="436"/>
    </location>
</feature>
<name>A0A080ZYL5_PHYNI</name>
<accession>A0A080ZYL5</accession>
<feature type="transmembrane region" description="Helical" evidence="2">
    <location>
        <begin position="490"/>
        <end position="512"/>
    </location>
</feature>
<feature type="transmembrane region" description="Helical" evidence="2">
    <location>
        <begin position="388"/>
        <end position="407"/>
    </location>
</feature>
<dbReference type="GO" id="GO:0008643">
    <property type="term" value="P:carbohydrate transport"/>
    <property type="evidence" value="ECO:0007669"/>
    <property type="project" value="InterPro"/>
</dbReference>
<organism evidence="3 4">
    <name type="scientific">Phytophthora nicotianae P1976</name>
    <dbReference type="NCBI Taxonomy" id="1317066"/>
    <lineage>
        <taxon>Eukaryota</taxon>
        <taxon>Sar</taxon>
        <taxon>Stramenopiles</taxon>
        <taxon>Oomycota</taxon>
        <taxon>Peronosporomycetes</taxon>
        <taxon>Peronosporales</taxon>
        <taxon>Peronosporaceae</taxon>
        <taxon>Phytophthora</taxon>
    </lineage>
</organism>
<keyword evidence="2" id="KW-0812">Transmembrane</keyword>
<dbReference type="Pfam" id="PF13347">
    <property type="entry name" value="MFS_2"/>
    <property type="match status" value="1"/>
</dbReference>
<dbReference type="Gene3D" id="1.20.1250.20">
    <property type="entry name" value="MFS general substrate transporter like domains"/>
    <property type="match status" value="2"/>
</dbReference>
<dbReference type="GO" id="GO:0005886">
    <property type="term" value="C:plasma membrane"/>
    <property type="evidence" value="ECO:0007669"/>
    <property type="project" value="TreeGrafter"/>
</dbReference>
<evidence type="ECO:0000313" key="3">
    <source>
        <dbReference type="EMBL" id="ETO71726.1"/>
    </source>
</evidence>
<gene>
    <name evidence="3" type="ORF">F444_11977</name>
</gene>
<dbReference type="PANTHER" id="PTHR11328:SF28">
    <property type="entry name" value="MAJOR FACILITATOR SUPERFAMILY DOMAIN-CONTAINING PROTEIN 12"/>
    <property type="match status" value="1"/>
</dbReference>
<comment type="caution">
    <text evidence="3">The sequence shown here is derived from an EMBL/GenBank/DDBJ whole genome shotgun (WGS) entry which is preliminary data.</text>
</comment>
<dbReference type="SUPFAM" id="SSF103473">
    <property type="entry name" value="MFS general substrate transporter"/>
    <property type="match status" value="1"/>
</dbReference>
<dbReference type="EMBL" id="ANJA01002148">
    <property type="protein sequence ID" value="ETO71726.1"/>
    <property type="molecule type" value="Genomic_DNA"/>
</dbReference>
<evidence type="ECO:0000256" key="2">
    <source>
        <dbReference type="SAM" id="Phobius"/>
    </source>
</evidence>
<sequence length="551" mass="60405">PKFRTSLSTLYPSFPPPPPARGRRQIWSRHSFTRNLPLKLMADIKWTPVRYLSYGVGHVLNDMCASTWFSYLLVFLLHAVDMSPVDSAVVMFCGQIADGLATPLVGVFSDRSSGLPWLGLGRRKTWLAIGSVLVILCFFFVFGACAPRWFSDSPSRMVLLVYYSAAASIFNVGWATVQVSHMAMVPELSDDDNVRCVLNSTRYAFTILSNVLVFCVFLVLLRVVSPLGVPDAEKFTLLAYTSLLVGGICTVVFLTGTPEKVTVEKKEKDPAEILAQSPVMADLEGRGHSAFPCEGDLDVPAVEVVGTSDHMTWSCWFKLGMFYEVGLVYMCTRLVVNVTQVFISFYLIVTLQMSATSIAIVPLLVYLSGFLATFFLRYLNESLGRTGSFALGAGLIVVALVLSYFLTPETATWVYPFSIVLGMGNSIIMVTSVCLTGDLVGNNVESGAFVYGAMSFTDKISNGIAILFIQNTRQQLQDLPDQDSEFLRQVYCILPSLAALVGLCTVMFMTHCSGSGDRRRRKVESASSSTADETEILLVNEEAKATGYGSI</sequence>
<dbReference type="FunFam" id="1.20.1250.20:FF:000495">
    <property type="entry name" value="Glycoside-Pentoside-Hexuronide (GPH):Cation Symporter Family"/>
    <property type="match status" value="1"/>
</dbReference>
<feature type="transmembrane region" description="Helical" evidence="2">
    <location>
        <begin position="162"/>
        <end position="183"/>
    </location>
</feature>
<proteinExistence type="inferred from homology"/>
<dbReference type="InterPro" id="IPR036259">
    <property type="entry name" value="MFS_trans_sf"/>
</dbReference>
<keyword evidence="2" id="KW-0472">Membrane</keyword>
<evidence type="ECO:0000256" key="1">
    <source>
        <dbReference type="ARBA" id="ARBA00008335"/>
    </source>
</evidence>
<dbReference type="PANTHER" id="PTHR11328">
    <property type="entry name" value="MAJOR FACILITATOR SUPERFAMILY DOMAIN-CONTAINING PROTEIN"/>
    <property type="match status" value="1"/>
</dbReference>
<feature type="transmembrane region" description="Helical" evidence="2">
    <location>
        <begin position="126"/>
        <end position="150"/>
    </location>
</feature>
<feature type="transmembrane region" description="Helical" evidence="2">
    <location>
        <begin position="237"/>
        <end position="256"/>
    </location>
</feature>
<evidence type="ECO:0000313" key="4">
    <source>
        <dbReference type="Proteomes" id="UP000028582"/>
    </source>
</evidence>
<feature type="transmembrane region" description="Helical" evidence="2">
    <location>
        <begin position="327"/>
        <end position="349"/>
    </location>
</feature>
<feature type="transmembrane region" description="Helical" evidence="2">
    <location>
        <begin position="448"/>
        <end position="470"/>
    </location>
</feature>